<dbReference type="AlphaFoldDB" id="E8N1I9"/>
<dbReference type="PANTHER" id="PTHR33908">
    <property type="entry name" value="MANNOSYLTRANSFERASE YKCB-RELATED"/>
    <property type="match status" value="1"/>
</dbReference>
<keyword evidence="4" id="KW-0808">Transferase</keyword>
<feature type="transmembrane region" description="Helical" evidence="8">
    <location>
        <begin position="124"/>
        <end position="147"/>
    </location>
</feature>
<feature type="transmembrane region" description="Helical" evidence="8">
    <location>
        <begin position="199"/>
        <end position="215"/>
    </location>
</feature>
<sequence length="501" mass="56260">MKRWLAGLTLFLTLSALFAIAPYGAGVARDSVEYLATGMHVAQGRGFITFDGTPFRLWPPLYPLLLAGLSVFPLDPFLTGGWVNALLLGASVYLSGLLFMEIFPRRRWLGIWGAGLFGISRSMFPLSIHLLSDLLFMVLVLAFLWVVSSMSRTRGVLLAGVLAGLAWLDRYIGALLLPLGAGWVVFFSRVSWRKRLERMGLFLLVSALPMSFWMVRNLRLFGHPFGAPPPARLTLIENVEAGLAEMRLWLFPEGFLPAWGMLGGFLLFLGVLAFLVRWRRGDLAGRAGILAGWFILWGVAYFAFLLISSTQADITRLDARLMAPIYPAFLMFILAGLEGLARVLKRWRLASLLVPLIVGLFWGIPSVSQWADILQQTRTYGAPLYNYLNTPEFRQSGVTAYLQSEGVPEGLPLYSNYRTAVFLYTRHTCSGSPWSRHPHYAIEYPLEQYLPDFPAGETGVLIWYESGVHTHYYAPEDLARLYVLDVLYKGEDGGVYLIRRR</sequence>
<keyword evidence="5 8" id="KW-0812">Transmembrane</keyword>
<evidence type="ECO:0000256" key="7">
    <source>
        <dbReference type="ARBA" id="ARBA00023136"/>
    </source>
</evidence>
<feature type="transmembrane region" description="Helical" evidence="8">
    <location>
        <begin position="349"/>
        <end position="371"/>
    </location>
</feature>
<protein>
    <submittedName>
        <fullName evidence="9">Hypothetical membrane protein</fullName>
    </submittedName>
</protein>
<dbReference type="InterPro" id="IPR050297">
    <property type="entry name" value="LipidA_mod_glycosyltrf_83"/>
</dbReference>
<evidence type="ECO:0000256" key="4">
    <source>
        <dbReference type="ARBA" id="ARBA00022679"/>
    </source>
</evidence>
<dbReference type="RefSeq" id="WP_013558990.1">
    <property type="nucleotide sequence ID" value="NC_014960.1"/>
</dbReference>
<evidence type="ECO:0000256" key="6">
    <source>
        <dbReference type="ARBA" id="ARBA00022989"/>
    </source>
</evidence>
<feature type="transmembrane region" description="Helical" evidence="8">
    <location>
        <begin position="82"/>
        <end position="103"/>
    </location>
</feature>
<proteinExistence type="predicted"/>
<dbReference type="EMBL" id="AP012029">
    <property type="protein sequence ID" value="BAJ62594.1"/>
    <property type="molecule type" value="Genomic_DNA"/>
</dbReference>
<reference evidence="9 10" key="1">
    <citation type="submission" date="2010-12" db="EMBL/GenBank/DDBJ databases">
        <title>Whole genome sequence of Anaerolinea thermophila UNI-1.</title>
        <authorList>
            <person name="Narita-Yamada S."/>
            <person name="Kishi E."/>
            <person name="Watanabe Y."/>
            <person name="Takasaki K."/>
            <person name="Ankai A."/>
            <person name="Oguchi A."/>
            <person name="Fukui S."/>
            <person name="Takahashi M."/>
            <person name="Yashiro I."/>
            <person name="Hosoyama A."/>
            <person name="Sekiguchi Y."/>
            <person name="Hanada S."/>
            <person name="Fujita N."/>
        </authorList>
    </citation>
    <scope>NUCLEOTIDE SEQUENCE [LARGE SCALE GENOMIC DNA]</scope>
    <source>
        <strain evidence="10">DSM 14523 / JCM 11388 / NBRC 100420 / UNI-1</strain>
    </source>
</reference>
<gene>
    <name evidence="9" type="ordered locus">ANT_05600</name>
</gene>
<keyword evidence="6 8" id="KW-1133">Transmembrane helix</keyword>
<evidence type="ECO:0000256" key="8">
    <source>
        <dbReference type="SAM" id="Phobius"/>
    </source>
</evidence>
<dbReference type="GO" id="GO:0009103">
    <property type="term" value="P:lipopolysaccharide biosynthetic process"/>
    <property type="evidence" value="ECO:0007669"/>
    <property type="project" value="UniProtKB-ARBA"/>
</dbReference>
<feature type="transmembrane region" description="Helical" evidence="8">
    <location>
        <begin position="319"/>
        <end position="337"/>
    </location>
</feature>
<dbReference type="Proteomes" id="UP000008922">
    <property type="component" value="Chromosome"/>
</dbReference>
<evidence type="ECO:0000256" key="1">
    <source>
        <dbReference type="ARBA" id="ARBA00004651"/>
    </source>
</evidence>
<dbReference type="STRING" id="926569.ANT_05600"/>
<organism evidence="9 10">
    <name type="scientific">Anaerolinea thermophila (strain DSM 14523 / JCM 11388 / NBRC 100420 / UNI-1)</name>
    <dbReference type="NCBI Taxonomy" id="926569"/>
    <lineage>
        <taxon>Bacteria</taxon>
        <taxon>Bacillati</taxon>
        <taxon>Chloroflexota</taxon>
        <taxon>Anaerolineae</taxon>
        <taxon>Anaerolineales</taxon>
        <taxon>Anaerolineaceae</taxon>
        <taxon>Anaerolinea</taxon>
    </lineage>
</organism>
<keyword evidence="10" id="KW-1185">Reference proteome</keyword>
<dbReference type="GO" id="GO:0005886">
    <property type="term" value="C:plasma membrane"/>
    <property type="evidence" value="ECO:0007669"/>
    <property type="project" value="UniProtKB-SubCell"/>
</dbReference>
<dbReference type="GO" id="GO:0016763">
    <property type="term" value="F:pentosyltransferase activity"/>
    <property type="evidence" value="ECO:0007669"/>
    <property type="project" value="TreeGrafter"/>
</dbReference>
<dbReference type="OrthoDB" id="9123883at2"/>
<evidence type="ECO:0000313" key="9">
    <source>
        <dbReference type="EMBL" id="BAJ62594.1"/>
    </source>
</evidence>
<keyword evidence="2" id="KW-1003">Cell membrane</keyword>
<name>E8N1I9_ANATU</name>
<dbReference type="HOGENOM" id="CLU_523559_0_0_0"/>
<feature type="transmembrane region" description="Helical" evidence="8">
    <location>
        <begin position="256"/>
        <end position="276"/>
    </location>
</feature>
<dbReference type="KEGG" id="atm:ANT_05600"/>
<evidence type="ECO:0000256" key="5">
    <source>
        <dbReference type="ARBA" id="ARBA00022692"/>
    </source>
</evidence>
<evidence type="ECO:0000313" key="10">
    <source>
        <dbReference type="Proteomes" id="UP000008922"/>
    </source>
</evidence>
<feature type="transmembrane region" description="Helical" evidence="8">
    <location>
        <begin position="167"/>
        <end position="187"/>
    </location>
</feature>
<evidence type="ECO:0000256" key="3">
    <source>
        <dbReference type="ARBA" id="ARBA00022676"/>
    </source>
</evidence>
<evidence type="ECO:0000256" key="2">
    <source>
        <dbReference type="ARBA" id="ARBA00022475"/>
    </source>
</evidence>
<keyword evidence="3" id="KW-0328">Glycosyltransferase</keyword>
<keyword evidence="7 8" id="KW-0472">Membrane</keyword>
<feature type="transmembrane region" description="Helical" evidence="8">
    <location>
        <begin position="288"/>
        <end position="307"/>
    </location>
</feature>
<comment type="subcellular location">
    <subcellularLocation>
        <location evidence="1">Cell membrane</location>
        <topology evidence="1">Multi-pass membrane protein</topology>
    </subcellularLocation>
</comment>
<dbReference type="PANTHER" id="PTHR33908:SF11">
    <property type="entry name" value="MEMBRANE PROTEIN"/>
    <property type="match status" value="1"/>
</dbReference>
<accession>E8N1I9</accession>
<dbReference type="InParanoid" id="E8N1I9"/>
<dbReference type="eggNOG" id="COG5617">
    <property type="taxonomic scope" value="Bacteria"/>
</dbReference>